<feature type="domain" description="Protein kinase" evidence="2">
    <location>
        <begin position="13"/>
        <end position="301"/>
    </location>
</feature>
<evidence type="ECO:0000259" key="2">
    <source>
        <dbReference type="PROSITE" id="PS50011"/>
    </source>
</evidence>
<accession>A0ABU8YNU4</accession>
<dbReference type="Pfam" id="PF00069">
    <property type="entry name" value="Pkinase"/>
    <property type="match status" value="1"/>
</dbReference>
<feature type="region of interest" description="Disordered" evidence="1">
    <location>
        <begin position="417"/>
        <end position="460"/>
    </location>
</feature>
<gene>
    <name evidence="3" type="ORF">WMG39_14395</name>
</gene>
<feature type="region of interest" description="Disordered" evidence="1">
    <location>
        <begin position="337"/>
        <end position="384"/>
    </location>
</feature>
<feature type="compositionally biased region" description="Low complexity" evidence="1">
    <location>
        <begin position="356"/>
        <end position="376"/>
    </location>
</feature>
<comment type="caution">
    <text evidence="3">The sequence shown here is derived from an EMBL/GenBank/DDBJ whole genome shotgun (WGS) entry which is preliminary data.</text>
</comment>
<dbReference type="EMBL" id="JBBLXS010000173">
    <property type="protein sequence ID" value="MEK0186028.1"/>
    <property type="molecule type" value="Genomic_DNA"/>
</dbReference>
<evidence type="ECO:0000313" key="4">
    <source>
        <dbReference type="Proteomes" id="UP001384579"/>
    </source>
</evidence>
<dbReference type="InterPro" id="IPR000719">
    <property type="entry name" value="Prot_kinase_dom"/>
</dbReference>
<reference evidence="3 4" key="1">
    <citation type="journal article" date="2020" name="Harmful Algae">
        <title>Molecular and morphological characterization of a novel dihydroanatoxin-a producing Microcoleus species (cyanobacteria) from the Russian River, California, USA.</title>
        <authorList>
            <person name="Conklin K.Y."/>
            <person name="Stancheva R."/>
            <person name="Otten T.G."/>
            <person name="Fadness R."/>
            <person name="Boyer G.L."/>
            <person name="Read B."/>
            <person name="Zhang X."/>
            <person name="Sheath R.G."/>
        </authorList>
    </citation>
    <scope>NUCLEOTIDE SEQUENCE [LARGE SCALE GENOMIC DNA]</scope>
    <source>
        <strain evidence="3 4">PTRS2</strain>
    </source>
</reference>
<dbReference type="PANTHER" id="PTHR23257:SF963">
    <property type="entry name" value="AT08303P"/>
    <property type="match status" value="1"/>
</dbReference>
<evidence type="ECO:0000313" key="3">
    <source>
        <dbReference type="EMBL" id="MEK0186028.1"/>
    </source>
</evidence>
<feature type="compositionally biased region" description="Polar residues" evidence="1">
    <location>
        <begin position="340"/>
        <end position="355"/>
    </location>
</feature>
<sequence length="674" mass="74825">MTRLKCSDTGESINLGKEISKSGEGRIYQTSKAGFLAKIYHTITQEQIDKLQVMVKNPPIDPTRSQGHVSIAWPKCLLQDSYGKSLGFLMEAIGNGQTLINVYNPARRKKKAAGFNWFYLHTTAMNIASIVGAIHNNNYVVGDLKPDNLLVTPNAYVSIIDTDSFQILDRQTRKIYRCPVASQEYTPREMFGKDLQKVDRSDFQDGFALGVIIWQLLFGYHPFSGQWSGSGNPPNIDQLIEQGLWMYGSSSKLRPGQLSMPINIIHPELRKLFYKCFNDGHSKPNARPSAADWETALRQAISELTGCSVESGHHHAKSYGKCYWCERKRQLNGYDMFASPSATPKPTVSSVTNKNPIRQQVQPRKPVVIPVKPSPVTSQSTSNDPPGCLIGVGSILVMLILSCFAFPAFLTHANKAKQSEAKPNSSPKEEVRSQTTSSTPSDSTERVSFNKGSTGATISNSVTTNQKKRYLLNCGRGERMTVQIRQGGINIAIIAPNDQTIGNVIKAGTQWQGQLPSEGDYIIEVSAPNQSDYTINIEVLPSKKTPVSSTPATNTPVSSTPEQTLKSFYELTTKDNKAAGKKFTTDNFRNKYRSTDADNQETFVSNFNSIEIIDSPKPTKESSPTRPIMTVFLRYSPKDSREQVCEYRDFAFVLNNNYYLIDDEIGQPTQASCP</sequence>
<dbReference type="PANTHER" id="PTHR23257">
    <property type="entry name" value="SERINE-THREONINE PROTEIN KINASE"/>
    <property type="match status" value="1"/>
</dbReference>
<proteinExistence type="predicted"/>
<evidence type="ECO:0000256" key="1">
    <source>
        <dbReference type="SAM" id="MobiDB-lite"/>
    </source>
</evidence>
<dbReference type="InterPro" id="IPR011009">
    <property type="entry name" value="Kinase-like_dom_sf"/>
</dbReference>
<protein>
    <recommendedName>
        <fullName evidence="2">Protein kinase domain-containing protein</fullName>
    </recommendedName>
</protein>
<organism evidence="3 4">
    <name type="scientific">Microcoleus anatoxicus PTRS2</name>
    <dbReference type="NCBI Taxonomy" id="2705321"/>
    <lineage>
        <taxon>Bacteria</taxon>
        <taxon>Bacillati</taxon>
        <taxon>Cyanobacteriota</taxon>
        <taxon>Cyanophyceae</taxon>
        <taxon>Oscillatoriophycideae</taxon>
        <taxon>Oscillatoriales</taxon>
        <taxon>Microcoleaceae</taxon>
        <taxon>Microcoleus</taxon>
        <taxon>Microcoleus anatoxicus</taxon>
    </lineage>
</organism>
<dbReference type="Gene3D" id="2.60.120.380">
    <property type="match status" value="1"/>
</dbReference>
<keyword evidence="4" id="KW-1185">Reference proteome</keyword>
<dbReference type="Gene3D" id="1.10.510.10">
    <property type="entry name" value="Transferase(Phosphotransferase) domain 1"/>
    <property type="match status" value="1"/>
</dbReference>
<feature type="compositionally biased region" description="Polar residues" evidence="1">
    <location>
        <begin position="446"/>
        <end position="460"/>
    </location>
</feature>
<dbReference type="SUPFAM" id="SSF56112">
    <property type="entry name" value="Protein kinase-like (PK-like)"/>
    <property type="match status" value="1"/>
</dbReference>
<dbReference type="Proteomes" id="UP001384579">
    <property type="component" value="Unassembled WGS sequence"/>
</dbReference>
<feature type="compositionally biased region" description="Low complexity" evidence="1">
    <location>
        <begin position="433"/>
        <end position="442"/>
    </location>
</feature>
<name>A0ABU8YNU4_9CYAN</name>
<dbReference type="RefSeq" id="WP_340521968.1">
    <property type="nucleotide sequence ID" value="NZ_JBBLXS010000173.1"/>
</dbReference>
<dbReference type="SMART" id="SM00220">
    <property type="entry name" value="S_TKc"/>
    <property type="match status" value="1"/>
</dbReference>
<dbReference type="PROSITE" id="PS50011">
    <property type="entry name" value="PROTEIN_KINASE_DOM"/>
    <property type="match status" value="1"/>
</dbReference>
<dbReference type="InterPro" id="IPR050167">
    <property type="entry name" value="Ser_Thr_protein_kinase"/>
</dbReference>